<dbReference type="PROSITE" id="PS50088">
    <property type="entry name" value="ANK_REPEAT"/>
    <property type="match status" value="3"/>
</dbReference>
<dbReference type="InterPro" id="IPR002110">
    <property type="entry name" value="Ankyrin_rpt"/>
</dbReference>
<dbReference type="eggNOG" id="KOG4412">
    <property type="taxonomic scope" value="Eukaryota"/>
</dbReference>
<evidence type="ECO:0000259" key="2">
    <source>
        <dbReference type="Pfam" id="PF11929"/>
    </source>
</evidence>
<name>A2DMZ7_TRIV3</name>
<dbReference type="Pfam" id="PF11929">
    <property type="entry name" value="DUF3447"/>
    <property type="match status" value="1"/>
</dbReference>
<feature type="repeat" description="ANK" evidence="1">
    <location>
        <begin position="305"/>
        <end position="337"/>
    </location>
</feature>
<reference evidence="3" key="2">
    <citation type="journal article" date="2007" name="Science">
        <title>Draft genome sequence of the sexually transmitted pathogen Trichomonas vaginalis.</title>
        <authorList>
            <person name="Carlton J.M."/>
            <person name="Hirt R.P."/>
            <person name="Silva J.C."/>
            <person name="Delcher A.L."/>
            <person name="Schatz M."/>
            <person name="Zhao Q."/>
            <person name="Wortman J.R."/>
            <person name="Bidwell S.L."/>
            <person name="Alsmark U.C.M."/>
            <person name="Besteiro S."/>
            <person name="Sicheritz-Ponten T."/>
            <person name="Noel C.J."/>
            <person name="Dacks J.B."/>
            <person name="Foster P.G."/>
            <person name="Simillion C."/>
            <person name="Van de Peer Y."/>
            <person name="Miranda-Saavedra D."/>
            <person name="Barton G.J."/>
            <person name="Westrop G.D."/>
            <person name="Mueller S."/>
            <person name="Dessi D."/>
            <person name="Fiori P.L."/>
            <person name="Ren Q."/>
            <person name="Paulsen I."/>
            <person name="Zhang H."/>
            <person name="Bastida-Corcuera F.D."/>
            <person name="Simoes-Barbosa A."/>
            <person name="Brown M.T."/>
            <person name="Hayes R.D."/>
            <person name="Mukherjee M."/>
            <person name="Okumura C.Y."/>
            <person name="Schneider R."/>
            <person name="Smith A.J."/>
            <person name="Vanacova S."/>
            <person name="Villalvazo M."/>
            <person name="Haas B.J."/>
            <person name="Pertea M."/>
            <person name="Feldblyum T.V."/>
            <person name="Utterback T.R."/>
            <person name="Shu C.L."/>
            <person name="Osoegawa K."/>
            <person name="de Jong P.J."/>
            <person name="Hrdy I."/>
            <person name="Horvathova L."/>
            <person name="Zubacova Z."/>
            <person name="Dolezal P."/>
            <person name="Malik S.B."/>
            <person name="Logsdon J.M. Jr."/>
            <person name="Henze K."/>
            <person name="Gupta A."/>
            <person name="Wang C.C."/>
            <person name="Dunne R.L."/>
            <person name="Upcroft J.A."/>
            <person name="Upcroft P."/>
            <person name="White O."/>
            <person name="Salzberg S.L."/>
            <person name="Tang P."/>
            <person name="Chiu C.-H."/>
            <person name="Lee Y.-S."/>
            <person name="Embley T.M."/>
            <person name="Coombs G.H."/>
            <person name="Mottram J.C."/>
            <person name="Tachezy J."/>
            <person name="Fraser-Liggett C.M."/>
            <person name="Johnson P.J."/>
        </authorList>
    </citation>
    <scope>NUCLEOTIDE SEQUENCE [LARGE SCALE GENOMIC DNA]</scope>
    <source>
        <strain evidence="3">G3</strain>
    </source>
</reference>
<feature type="repeat" description="ANK" evidence="1">
    <location>
        <begin position="371"/>
        <end position="404"/>
    </location>
</feature>
<protein>
    <recommendedName>
        <fullName evidence="2">DUF3447 domain-containing protein</fullName>
    </recommendedName>
</protein>
<evidence type="ECO:0000313" key="3">
    <source>
        <dbReference type="EMBL" id="EAY18174.1"/>
    </source>
</evidence>
<dbReference type="SUPFAM" id="SSF48403">
    <property type="entry name" value="Ankyrin repeat"/>
    <property type="match status" value="1"/>
</dbReference>
<dbReference type="PANTHER" id="PTHR24182:SF13">
    <property type="entry name" value="LD18443P"/>
    <property type="match status" value="1"/>
</dbReference>
<evidence type="ECO:0000256" key="1">
    <source>
        <dbReference type="PROSITE-ProRule" id="PRU00023"/>
    </source>
</evidence>
<proteinExistence type="predicted"/>
<dbReference type="OrthoDB" id="539213at2759"/>
<dbReference type="VEuPathDB" id="TrichDB:TVAG_122400"/>
<accession>A2DMZ7</accession>
<dbReference type="Proteomes" id="UP000001542">
    <property type="component" value="Unassembled WGS sequence"/>
</dbReference>
<dbReference type="VEuPathDB" id="TrichDB:TVAGG3_1010500"/>
<dbReference type="InParanoid" id="A2DMZ7"/>
<reference evidence="3" key="1">
    <citation type="submission" date="2006-10" db="EMBL/GenBank/DDBJ databases">
        <authorList>
            <person name="Amadeo P."/>
            <person name="Zhao Q."/>
            <person name="Wortman J."/>
            <person name="Fraser-Liggett C."/>
            <person name="Carlton J."/>
        </authorList>
    </citation>
    <scope>NUCLEOTIDE SEQUENCE</scope>
    <source>
        <strain evidence="3">G3</strain>
    </source>
</reference>
<dbReference type="KEGG" id="tva:5463693"/>
<dbReference type="RefSeq" id="XP_001579160.1">
    <property type="nucleotide sequence ID" value="XM_001579110.1"/>
</dbReference>
<dbReference type="EMBL" id="DS113221">
    <property type="protein sequence ID" value="EAY18174.1"/>
    <property type="molecule type" value="Genomic_DNA"/>
</dbReference>
<gene>
    <name evidence="3" type="ORF">TVAG_122400</name>
</gene>
<dbReference type="InterPro" id="IPR036770">
    <property type="entry name" value="Ankyrin_rpt-contain_sf"/>
</dbReference>
<evidence type="ECO:0000313" key="4">
    <source>
        <dbReference type="Proteomes" id="UP000001542"/>
    </source>
</evidence>
<keyword evidence="4" id="KW-1185">Reference proteome</keyword>
<dbReference type="Pfam" id="PF12796">
    <property type="entry name" value="Ank_2"/>
    <property type="match status" value="1"/>
</dbReference>
<keyword evidence="1" id="KW-0040">ANK repeat</keyword>
<dbReference type="InterPro" id="IPR020683">
    <property type="entry name" value="DUF3447"/>
</dbReference>
<organism evidence="3 4">
    <name type="scientific">Trichomonas vaginalis (strain ATCC PRA-98 / G3)</name>
    <dbReference type="NCBI Taxonomy" id="412133"/>
    <lineage>
        <taxon>Eukaryota</taxon>
        <taxon>Metamonada</taxon>
        <taxon>Parabasalia</taxon>
        <taxon>Trichomonadida</taxon>
        <taxon>Trichomonadidae</taxon>
        <taxon>Trichomonas</taxon>
    </lineage>
</organism>
<feature type="domain" description="DUF3447" evidence="2">
    <location>
        <begin position="191"/>
        <end position="266"/>
    </location>
</feature>
<dbReference type="STRING" id="5722.A2DMZ7"/>
<dbReference type="SMR" id="A2DMZ7"/>
<dbReference type="PANTHER" id="PTHR24182">
    <property type="entry name" value="ANKYRIN REPEAT AND SOCS BOX CONTAINING 4"/>
    <property type="match status" value="1"/>
</dbReference>
<dbReference type="Gene3D" id="1.25.40.20">
    <property type="entry name" value="Ankyrin repeat-containing domain"/>
    <property type="match status" value="1"/>
</dbReference>
<dbReference type="SMART" id="SM00248">
    <property type="entry name" value="ANK"/>
    <property type="match status" value="6"/>
</dbReference>
<dbReference type="PRINTS" id="PR01415">
    <property type="entry name" value="ANKYRIN"/>
</dbReference>
<sequence length="434" mass="50593">MNPNELMELFKDYINIFNTIYRLHTFDEDKINNIYIEIKTKLIETKIISPSELVNILSTASEYNNRYFKSYFAIFKKLFEEYHPNDANSLRNIFNYFIYKEYGIVLGYANQNKFKKYESENYSLEIHEENTIYRAIMDDDIKSFISFTVQGGFDENEELESYFYPTKENTFLELCCYYGAVNCFKFLRTKYKSEISSSCIEYSFLGGNPEIMSECLKETRKFYYLMDHAIISHNIDFVSFLLNEHNMKININLCLRFNNLQAFFVCLDQADQINECFVNSPFFNMISLCEYFLSHGVDINAKDSKHQTALHYAAEISRIEIAEFLISHGADINAKSVINYTPLHNAVRSQCIEIVKLLISNGADINKKDKSGLTPLHHAAKEVNGKEIIEFLISHGADIYVTDNSNKSPLDYAKAFKLKANEEYPIHLYSHQNV</sequence>
<dbReference type="PROSITE" id="PS50297">
    <property type="entry name" value="ANK_REP_REGION"/>
    <property type="match status" value="3"/>
</dbReference>
<feature type="repeat" description="ANK" evidence="1">
    <location>
        <begin position="338"/>
        <end position="370"/>
    </location>
</feature>
<dbReference type="Pfam" id="PF00023">
    <property type="entry name" value="Ank"/>
    <property type="match status" value="1"/>
</dbReference>
<dbReference type="AlphaFoldDB" id="A2DMZ7"/>